<organism evidence="3">
    <name type="scientific">Acromyrmex echinatior</name>
    <name type="common">Panamanian leafcutter ant</name>
    <name type="synonym">Acromyrmex octospinosus echinatior</name>
    <dbReference type="NCBI Taxonomy" id="103372"/>
    <lineage>
        <taxon>Eukaryota</taxon>
        <taxon>Metazoa</taxon>
        <taxon>Ecdysozoa</taxon>
        <taxon>Arthropoda</taxon>
        <taxon>Hexapoda</taxon>
        <taxon>Insecta</taxon>
        <taxon>Pterygota</taxon>
        <taxon>Neoptera</taxon>
        <taxon>Endopterygota</taxon>
        <taxon>Hymenoptera</taxon>
        <taxon>Apocrita</taxon>
        <taxon>Aculeata</taxon>
        <taxon>Formicoidea</taxon>
        <taxon>Formicidae</taxon>
        <taxon>Myrmicinae</taxon>
        <taxon>Acromyrmex</taxon>
    </lineage>
</organism>
<accession>F4X6D8</accession>
<dbReference type="Proteomes" id="UP000007755">
    <property type="component" value="Unassembled WGS sequence"/>
</dbReference>
<dbReference type="InParanoid" id="F4X6D8"/>
<name>F4X6D8_ACREC</name>
<feature type="region of interest" description="Disordered" evidence="1">
    <location>
        <begin position="124"/>
        <end position="144"/>
    </location>
</feature>
<evidence type="ECO:0000256" key="1">
    <source>
        <dbReference type="SAM" id="MobiDB-lite"/>
    </source>
</evidence>
<dbReference type="EMBL" id="GL888812">
    <property type="protein sequence ID" value="EGI57978.1"/>
    <property type="molecule type" value="Genomic_DNA"/>
</dbReference>
<protein>
    <submittedName>
        <fullName evidence="2">Uncharacterized protein</fullName>
    </submittedName>
</protein>
<proteinExistence type="predicted"/>
<gene>
    <name evidence="2" type="ORF">G5I_13956</name>
</gene>
<feature type="region of interest" description="Disordered" evidence="1">
    <location>
        <begin position="287"/>
        <end position="313"/>
    </location>
</feature>
<evidence type="ECO:0000313" key="2">
    <source>
        <dbReference type="EMBL" id="EGI57978.1"/>
    </source>
</evidence>
<keyword evidence="3" id="KW-1185">Reference proteome</keyword>
<evidence type="ECO:0000313" key="3">
    <source>
        <dbReference type="Proteomes" id="UP000007755"/>
    </source>
</evidence>
<reference evidence="2" key="1">
    <citation type="submission" date="2011-02" db="EMBL/GenBank/DDBJ databases">
        <title>The genome of the leaf-cutting ant Acromyrmex echinatior suggests key adaptations to social evolution and fungus farming.</title>
        <authorList>
            <person name="Nygaard S."/>
            <person name="Zhang G."/>
        </authorList>
    </citation>
    <scope>NUCLEOTIDE SEQUENCE</scope>
</reference>
<sequence length="383" mass="42508">MLSADWDPRSSSDNERSNVLGVDEADFTINGSRSASFQIDKVSPATFLAFLKKNINVPEEMCSTKRKGKKIHQVSGSNVRRRTTVVQISRVVNPRRRLIRFAGKRRRSLKIEEINRVDTYTTRSKTEIKRERERERERETEGGRTTDFYENSVSRAFLCCKSSWKPGSNNGNGPPRDIQPLGAFACISIRYPFPGGREESPQSSRRVEAGRRLLCTSVHAPGAITDCGPAGTKSLNGIFHVRKRLIFDEGGAKWLVSSVRVNRGWSPKGPSRQLVEVSESRRLHGCGGQLHDDQPSPFHGHSKGSKRDGGALLPPCTVLSDKRRLRHAMQNDPIIAAGETGILGSRDEGRGMRELIRILLVRDEGGKGTRKGGIQGNAAARYP</sequence>
<dbReference type="AlphaFoldDB" id="F4X6D8"/>